<keyword evidence="8" id="KW-1185">Reference proteome</keyword>
<keyword evidence="3" id="KW-0560">Oxidoreductase</keyword>
<reference evidence="7 8" key="1">
    <citation type="submission" date="2018-03" db="EMBL/GenBank/DDBJ databases">
        <title>Genomic Encyclopedia of Archaeal and Bacterial Type Strains, Phase II (KMG-II): from individual species to whole genera.</title>
        <authorList>
            <person name="Goeker M."/>
        </authorList>
    </citation>
    <scope>NUCLEOTIDE SEQUENCE [LARGE SCALE GENOMIC DNA]</scope>
    <source>
        <strain evidence="7 8">DSM 43146</strain>
    </source>
</reference>
<feature type="domain" description="Luciferase-like" evidence="6">
    <location>
        <begin position="19"/>
        <end position="264"/>
    </location>
</feature>
<dbReference type="PANTHER" id="PTHR42847:SF4">
    <property type="entry name" value="ALKANESULFONATE MONOOXYGENASE-RELATED"/>
    <property type="match status" value="1"/>
</dbReference>
<sequence>MWYGHAGASWQCWAMRLVIFTEPQQGATHDDLLRVAKAAEDGGYDGFFRSDHYLKMGDGSGLPGPTDAWITLAALAVQTSRIRLGTLVSSATFRLPGPLAIAVAQVDAMSGGRIEFGLGGGWFEDEHTAYGIPFPSLGERFDRLEEQLEIITGLWETPEGSTYDFKGKHYQVGNSPALPKPVQTPRPPVIIGGHGKKRTPYLAARYATEFNVPFSKIEDIPAQYDRVRAASDALGRTEPPAFSAAAVLCVGRDDAEVKRRAAAIGREADEMRTNGGVVGTPAEAVDAIRRYAEAGASRLFLQVLDLSDLDHIDLVASAVAPQL</sequence>
<keyword evidence="4" id="KW-0503">Monooxygenase</keyword>
<protein>
    <submittedName>
        <fullName evidence="7">F420-dependent oxidoreductase-like protein</fullName>
    </submittedName>
</protein>
<keyword evidence="1" id="KW-0285">Flavoprotein</keyword>
<feature type="region of interest" description="Disordered" evidence="5">
    <location>
        <begin position="174"/>
        <end position="194"/>
    </location>
</feature>
<evidence type="ECO:0000256" key="4">
    <source>
        <dbReference type="ARBA" id="ARBA00023033"/>
    </source>
</evidence>
<evidence type="ECO:0000256" key="3">
    <source>
        <dbReference type="ARBA" id="ARBA00023002"/>
    </source>
</evidence>
<keyword evidence="2" id="KW-0288">FMN</keyword>
<name>A0A2T0KE26_9ACTN</name>
<dbReference type="GO" id="GO:0046306">
    <property type="term" value="P:alkanesulfonate catabolic process"/>
    <property type="evidence" value="ECO:0007669"/>
    <property type="project" value="TreeGrafter"/>
</dbReference>
<dbReference type="InterPro" id="IPR019952">
    <property type="entry name" value="F420_OxRdatse_Rv1855c_pred"/>
</dbReference>
<gene>
    <name evidence="7" type="ORF">CLV67_106323</name>
</gene>
<proteinExistence type="predicted"/>
<dbReference type="InterPro" id="IPR011251">
    <property type="entry name" value="Luciferase-like_dom"/>
</dbReference>
<evidence type="ECO:0000256" key="2">
    <source>
        <dbReference type="ARBA" id="ARBA00022643"/>
    </source>
</evidence>
<evidence type="ECO:0000256" key="1">
    <source>
        <dbReference type="ARBA" id="ARBA00022630"/>
    </source>
</evidence>
<feature type="compositionally biased region" description="Pro residues" evidence="5">
    <location>
        <begin position="178"/>
        <end position="188"/>
    </location>
</feature>
<dbReference type="GO" id="GO:0008726">
    <property type="term" value="F:alkanesulfonate monooxygenase activity"/>
    <property type="evidence" value="ECO:0007669"/>
    <property type="project" value="TreeGrafter"/>
</dbReference>
<evidence type="ECO:0000313" key="7">
    <source>
        <dbReference type="EMBL" id="PRX21543.1"/>
    </source>
</evidence>
<dbReference type="AlphaFoldDB" id="A0A2T0KE26"/>
<evidence type="ECO:0000313" key="8">
    <source>
        <dbReference type="Proteomes" id="UP000239415"/>
    </source>
</evidence>
<dbReference type="SUPFAM" id="SSF51679">
    <property type="entry name" value="Bacterial luciferase-like"/>
    <property type="match status" value="1"/>
</dbReference>
<comment type="caution">
    <text evidence="7">The sequence shown here is derived from an EMBL/GenBank/DDBJ whole genome shotgun (WGS) entry which is preliminary data.</text>
</comment>
<dbReference type="Proteomes" id="UP000239415">
    <property type="component" value="Unassembled WGS sequence"/>
</dbReference>
<dbReference type="InterPro" id="IPR036661">
    <property type="entry name" value="Luciferase-like_sf"/>
</dbReference>
<dbReference type="Pfam" id="PF00296">
    <property type="entry name" value="Bac_luciferase"/>
    <property type="match status" value="1"/>
</dbReference>
<dbReference type="NCBIfam" id="TIGR03560">
    <property type="entry name" value="F420_Rv1855c"/>
    <property type="match status" value="1"/>
</dbReference>
<evidence type="ECO:0000259" key="6">
    <source>
        <dbReference type="Pfam" id="PF00296"/>
    </source>
</evidence>
<dbReference type="Gene3D" id="3.20.20.30">
    <property type="entry name" value="Luciferase-like domain"/>
    <property type="match status" value="1"/>
</dbReference>
<dbReference type="PANTHER" id="PTHR42847">
    <property type="entry name" value="ALKANESULFONATE MONOOXYGENASE"/>
    <property type="match status" value="1"/>
</dbReference>
<accession>A0A2T0KE26</accession>
<dbReference type="InterPro" id="IPR050172">
    <property type="entry name" value="SsuD_RutA_monooxygenase"/>
</dbReference>
<evidence type="ECO:0000256" key="5">
    <source>
        <dbReference type="SAM" id="MobiDB-lite"/>
    </source>
</evidence>
<organism evidence="7 8">
    <name type="scientific">Actinoplanes italicus</name>
    <dbReference type="NCBI Taxonomy" id="113567"/>
    <lineage>
        <taxon>Bacteria</taxon>
        <taxon>Bacillati</taxon>
        <taxon>Actinomycetota</taxon>
        <taxon>Actinomycetes</taxon>
        <taxon>Micromonosporales</taxon>
        <taxon>Micromonosporaceae</taxon>
        <taxon>Actinoplanes</taxon>
    </lineage>
</organism>
<dbReference type="EMBL" id="PVMZ01000006">
    <property type="protein sequence ID" value="PRX21543.1"/>
    <property type="molecule type" value="Genomic_DNA"/>
</dbReference>